<keyword evidence="5" id="KW-1185">Reference proteome</keyword>
<keyword evidence="4" id="KW-0808">Transferase</keyword>
<dbReference type="Gene3D" id="3.40.630.30">
    <property type="match status" value="1"/>
</dbReference>
<evidence type="ECO:0000256" key="2">
    <source>
        <dbReference type="ARBA" id="ARBA00029740"/>
    </source>
</evidence>
<dbReference type="GeneID" id="63936030"/>
<comment type="similarity">
    <text evidence="1">Belongs to the UPF0039 (ElaA) family.</text>
</comment>
<dbReference type="GO" id="GO:0004343">
    <property type="term" value="F:glucosamine 6-phosphate N-acetyltransferase activity"/>
    <property type="evidence" value="ECO:0007669"/>
    <property type="project" value="TreeGrafter"/>
</dbReference>
<proteinExistence type="inferred from homology"/>
<evidence type="ECO:0000256" key="1">
    <source>
        <dbReference type="ARBA" id="ARBA00009623"/>
    </source>
</evidence>
<evidence type="ECO:0000313" key="5">
    <source>
        <dbReference type="Proteomes" id="UP000255425"/>
    </source>
</evidence>
<dbReference type="EMBL" id="UHDZ01000001">
    <property type="protein sequence ID" value="SUM73125.1"/>
    <property type="molecule type" value="Genomic_DNA"/>
</dbReference>
<dbReference type="InterPro" id="IPR039143">
    <property type="entry name" value="GNPNAT1-like"/>
</dbReference>
<evidence type="ECO:0000259" key="3">
    <source>
        <dbReference type="PROSITE" id="PS51186"/>
    </source>
</evidence>
<dbReference type="InterPro" id="IPR016181">
    <property type="entry name" value="Acyl_CoA_acyltransferase"/>
</dbReference>
<gene>
    <name evidence="4" type="ORF">NCTC11807_01995</name>
</gene>
<dbReference type="RefSeq" id="WP_115313653.1">
    <property type="nucleotide sequence ID" value="NZ_CP066042.1"/>
</dbReference>
<dbReference type="CDD" id="cd04301">
    <property type="entry name" value="NAT_SF"/>
    <property type="match status" value="1"/>
</dbReference>
<dbReference type="Proteomes" id="UP000255425">
    <property type="component" value="Unassembled WGS sequence"/>
</dbReference>
<reference evidence="4 5" key="1">
    <citation type="submission" date="2018-06" db="EMBL/GenBank/DDBJ databases">
        <authorList>
            <consortium name="Pathogen Informatics"/>
            <person name="Doyle S."/>
        </authorList>
    </citation>
    <scope>NUCLEOTIDE SEQUENCE [LARGE SCALE GENOMIC DNA]</scope>
    <source>
        <strain evidence="4 5">NCTC11807</strain>
    </source>
</reference>
<evidence type="ECO:0000313" key="4">
    <source>
        <dbReference type="EMBL" id="SUM73125.1"/>
    </source>
</evidence>
<protein>
    <recommendedName>
        <fullName evidence="2">GCN5-related N-acetyltransferase</fullName>
    </recommendedName>
</protein>
<dbReference type="PROSITE" id="PS51186">
    <property type="entry name" value="GNAT"/>
    <property type="match status" value="1"/>
</dbReference>
<name>A0A380H931_9STAP</name>
<organism evidence="4 5">
    <name type="scientific">Staphylococcus saccharolyticus</name>
    <dbReference type="NCBI Taxonomy" id="33028"/>
    <lineage>
        <taxon>Bacteria</taxon>
        <taxon>Bacillati</taxon>
        <taxon>Bacillota</taxon>
        <taxon>Bacilli</taxon>
        <taxon>Bacillales</taxon>
        <taxon>Staphylococcaceae</taxon>
        <taxon>Staphylococcus</taxon>
    </lineage>
</organism>
<dbReference type="PANTHER" id="PTHR13355:SF11">
    <property type="entry name" value="GLUCOSAMINE 6-PHOSPHATE N-ACETYLTRANSFERASE"/>
    <property type="match status" value="1"/>
</dbReference>
<dbReference type="AlphaFoldDB" id="A0A380H931"/>
<dbReference type="SUPFAM" id="SSF55729">
    <property type="entry name" value="Acyl-CoA N-acyltransferases (Nat)"/>
    <property type="match status" value="1"/>
</dbReference>
<sequence length="132" mass="15778">MLENFFDVRKKVFVEEQGVHLQNEIDQYEYNSIHIVGYIDKNSPFATARIRSINNYTGKVERLAVLKRYRGLNYGQNLMKTIEIITRENDYNELTMHAQVQAQDFYSKLGYTPHSNYFFEENIKHIIMKKFL</sequence>
<dbReference type="PANTHER" id="PTHR13355">
    <property type="entry name" value="GLUCOSAMINE 6-PHOSPHATE N-ACETYLTRANSFERASE"/>
    <property type="match status" value="1"/>
</dbReference>
<accession>A0A380H931</accession>
<dbReference type="InterPro" id="IPR000182">
    <property type="entry name" value="GNAT_dom"/>
</dbReference>
<dbReference type="Pfam" id="PF13673">
    <property type="entry name" value="Acetyltransf_10"/>
    <property type="match status" value="1"/>
</dbReference>
<feature type="domain" description="N-acetyltransferase" evidence="3">
    <location>
        <begin position="1"/>
        <end position="132"/>
    </location>
</feature>